<proteinExistence type="inferred from homology"/>
<dbReference type="EMBL" id="LRTT01000001">
    <property type="protein sequence ID" value="RFD77553.1"/>
    <property type="molecule type" value="Genomic_DNA"/>
</dbReference>
<accession>A0A3E1IXJ2</accession>
<evidence type="ECO:0000259" key="7">
    <source>
        <dbReference type="PROSITE" id="PS50931"/>
    </source>
</evidence>
<dbReference type="PROSITE" id="PS50931">
    <property type="entry name" value="HTH_LYSR"/>
    <property type="match status" value="1"/>
</dbReference>
<dbReference type="PRINTS" id="PR00039">
    <property type="entry name" value="HTHLYSR"/>
</dbReference>
<evidence type="ECO:0000256" key="4">
    <source>
        <dbReference type="ARBA" id="ARBA00023159"/>
    </source>
</evidence>
<dbReference type="SUPFAM" id="SSF46785">
    <property type="entry name" value="Winged helix' DNA-binding domain"/>
    <property type="match status" value="1"/>
</dbReference>
<evidence type="ECO:0000256" key="2">
    <source>
        <dbReference type="ARBA" id="ARBA00023015"/>
    </source>
</evidence>
<evidence type="ECO:0000313" key="9">
    <source>
        <dbReference type="Proteomes" id="UP000258533"/>
    </source>
</evidence>
<dbReference type="Proteomes" id="UP000258533">
    <property type="component" value="Unassembled WGS sequence"/>
</dbReference>
<evidence type="ECO:0000313" key="8">
    <source>
        <dbReference type="EMBL" id="RFD77553.1"/>
    </source>
</evidence>
<dbReference type="Gene3D" id="1.10.10.10">
    <property type="entry name" value="Winged helix-like DNA-binding domain superfamily/Winged helix DNA-binding domain"/>
    <property type="match status" value="1"/>
</dbReference>
<dbReference type="Pfam" id="PF00126">
    <property type="entry name" value="HTH_1"/>
    <property type="match status" value="1"/>
</dbReference>
<dbReference type="AlphaFoldDB" id="A0A3E1IXJ2"/>
<dbReference type="RefSeq" id="WP_115793947.1">
    <property type="nucleotide sequence ID" value="NZ_CP083169.1"/>
</dbReference>
<dbReference type="InterPro" id="IPR036388">
    <property type="entry name" value="WH-like_DNA-bd_sf"/>
</dbReference>
<feature type="domain" description="HTH lysR-type" evidence="7">
    <location>
        <begin position="1"/>
        <end position="58"/>
    </location>
</feature>
<evidence type="ECO:0000256" key="3">
    <source>
        <dbReference type="ARBA" id="ARBA00023125"/>
    </source>
</evidence>
<keyword evidence="5" id="KW-0804">Transcription</keyword>
<dbReference type="GO" id="GO:0003677">
    <property type="term" value="F:DNA binding"/>
    <property type="evidence" value="ECO:0007669"/>
    <property type="project" value="UniProtKB-KW"/>
</dbReference>
<keyword evidence="2" id="KW-0805">Transcription regulation</keyword>
<dbReference type="GO" id="GO:0032993">
    <property type="term" value="C:protein-DNA complex"/>
    <property type="evidence" value="ECO:0007669"/>
    <property type="project" value="TreeGrafter"/>
</dbReference>
<evidence type="ECO:0000256" key="1">
    <source>
        <dbReference type="ARBA" id="ARBA00009437"/>
    </source>
</evidence>
<protein>
    <recommendedName>
        <fullName evidence="6">Probable hydrogen peroxide-inducible genes activator</fullName>
    </recommendedName>
</protein>
<keyword evidence="4" id="KW-0010">Activator</keyword>
<evidence type="ECO:0000256" key="6">
    <source>
        <dbReference type="ARBA" id="ARBA00040885"/>
    </source>
</evidence>
<dbReference type="Pfam" id="PF03466">
    <property type="entry name" value="LysR_substrate"/>
    <property type="match status" value="1"/>
</dbReference>
<dbReference type="GO" id="GO:0003700">
    <property type="term" value="F:DNA-binding transcription factor activity"/>
    <property type="evidence" value="ECO:0007669"/>
    <property type="project" value="InterPro"/>
</dbReference>
<sequence>MNIKSLEYLIAFAKEESFTKAAERMHVSQPTLSTQIKKLEDTLGVCLIERTPGKQILTPAGREVVYYAKRIHSDVSNIYQAARRLEDPWSSTIVLGIFPTLCPYLLPRIIPVLRKIKPNFTIRFVEEKSATLIELLNNGQIDAAILSEKLDESSIKVNHIFDEDFVLAASTNSQLGNQKSPIDLSQLSSQKILLLEDGHCMRRSMIDVCQKVGAKQSEFCATSLETLRYMVVGSKDVTLLPRLATLPPIVQPAGLTIREFNSPKPYRSLYLNWRAASPVDKIMEGLCTIIYGTCVNLHNK</sequence>
<dbReference type="PANTHER" id="PTHR30346:SF26">
    <property type="entry name" value="HYDROGEN PEROXIDE-INDUCIBLE GENES ACTIVATOR"/>
    <property type="match status" value="1"/>
</dbReference>
<reference evidence="8 9" key="1">
    <citation type="submission" date="2016-02" db="EMBL/GenBank/DDBJ databases">
        <title>Gardnerella vaginalis Subgroups Defined by cpn60 Sequencing and Sialidase Activity in Isolates from Canada, Belgium and Kenya.</title>
        <authorList>
            <person name="Schellenberg J."/>
            <person name="Paramel Jayaprakash T."/>
            <person name="Withana Gamage N."/>
            <person name="Patterson M.H."/>
            <person name="Vaneechoutte M."/>
            <person name="Hill J.E."/>
        </authorList>
    </citation>
    <scope>NUCLEOTIDE SEQUENCE [LARGE SCALE GENOMIC DNA]</scope>
    <source>
        <strain evidence="8 9">N144</strain>
    </source>
</reference>
<evidence type="ECO:0000256" key="5">
    <source>
        <dbReference type="ARBA" id="ARBA00023163"/>
    </source>
</evidence>
<organism evidence="8 9">
    <name type="scientific">Gardnerella vaginalis</name>
    <dbReference type="NCBI Taxonomy" id="2702"/>
    <lineage>
        <taxon>Bacteria</taxon>
        <taxon>Bacillati</taxon>
        <taxon>Actinomycetota</taxon>
        <taxon>Actinomycetes</taxon>
        <taxon>Bifidobacteriales</taxon>
        <taxon>Bifidobacteriaceae</taxon>
        <taxon>Gardnerella</taxon>
    </lineage>
</organism>
<keyword evidence="3" id="KW-0238">DNA-binding</keyword>
<comment type="similarity">
    <text evidence="1">Belongs to the LysR transcriptional regulatory family.</text>
</comment>
<dbReference type="SUPFAM" id="SSF53850">
    <property type="entry name" value="Periplasmic binding protein-like II"/>
    <property type="match status" value="1"/>
</dbReference>
<gene>
    <name evidence="8" type="ORF">AXE73_02895</name>
</gene>
<dbReference type="Gene3D" id="3.40.190.10">
    <property type="entry name" value="Periplasmic binding protein-like II"/>
    <property type="match status" value="2"/>
</dbReference>
<dbReference type="InterPro" id="IPR036390">
    <property type="entry name" value="WH_DNA-bd_sf"/>
</dbReference>
<name>A0A3E1IXJ2_GARVA</name>
<dbReference type="InterPro" id="IPR000847">
    <property type="entry name" value="LysR_HTH_N"/>
</dbReference>
<dbReference type="PANTHER" id="PTHR30346">
    <property type="entry name" value="TRANSCRIPTIONAL DUAL REGULATOR HCAR-RELATED"/>
    <property type="match status" value="1"/>
</dbReference>
<comment type="caution">
    <text evidence="8">The sequence shown here is derived from an EMBL/GenBank/DDBJ whole genome shotgun (WGS) entry which is preliminary data.</text>
</comment>
<dbReference type="CDD" id="cd08411">
    <property type="entry name" value="PBP2_OxyR"/>
    <property type="match status" value="1"/>
</dbReference>
<dbReference type="InterPro" id="IPR005119">
    <property type="entry name" value="LysR_subst-bd"/>
</dbReference>
<dbReference type="FunFam" id="1.10.10.10:FF:000001">
    <property type="entry name" value="LysR family transcriptional regulator"/>
    <property type="match status" value="1"/>
</dbReference>